<evidence type="ECO:0000256" key="9">
    <source>
        <dbReference type="ARBA" id="ARBA00023136"/>
    </source>
</evidence>
<protein>
    <recommendedName>
        <fullName evidence="12">AB hydrolase-1 domain-containing protein</fullName>
    </recommendedName>
</protein>
<comment type="function">
    <text evidence="10">Probable lipase.</text>
</comment>
<dbReference type="InterPro" id="IPR000073">
    <property type="entry name" value="AB_hydrolase_1"/>
</dbReference>
<reference evidence="13 14" key="2">
    <citation type="journal article" date="2014" name="J. Gen. Appl. Microbiol.">
        <title>The early diverging ascomycetous budding yeast Saitoella complicata has three histone deacetylases belonging to the Clr6, Hos2, and Rpd3 lineages.</title>
        <authorList>
            <person name="Nishida H."/>
            <person name="Matsumoto T."/>
            <person name="Kondo S."/>
            <person name="Hamamoto M."/>
            <person name="Yoshikawa H."/>
        </authorList>
    </citation>
    <scope>NUCLEOTIDE SEQUENCE [LARGE SCALE GENOMIC DNA]</scope>
    <source>
        <strain evidence="13 14">NRRL Y-17804</strain>
    </source>
</reference>
<evidence type="ECO:0000256" key="5">
    <source>
        <dbReference type="ARBA" id="ARBA00022963"/>
    </source>
</evidence>
<dbReference type="Pfam" id="PF00561">
    <property type="entry name" value="Abhydrolase_1"/>
    <property type="match status" value="1"/>
</dbReference>
<dbReference type="SUPFAM" id="SSF53474">
    <property type="entry name" value="alpha/beta-Hydrolases"/>
    <property type="match status" value="1"/>
</dbReference>
<evidence type="ECO:0000256" key="4">
    <source>
        <dbReference type="ARBA" id="ARBA00022801"/>
    </source>
</evidence>
<keyword evidence="14" id="KW-1185">Reference proteome</keyword>
<comment type="subcellular location">
    <subcellularLocation>
        <location evidence="1">Membrane</location>
        <topology evidence="1">Single-pass type II membrane protein</topology>
    </subcellularLocation>
</comment>
<dbReference type="OMA" id="HIWTEDG"/>
<evidence type="ECO:0000256" key="3">
    <source>
        <dbReference type="ARBA" id="ARBA00022692"/>
    </source>
</evidence>
<comment type="similarity">
    <text evidence="2">Belongs to the AB hydrolase superfamily. Lipase family.</text>
</comment>
<dbReference type="AlphaFoldDB" id="A0A0E9NKJ6"/>
<keyword evidence="3" id="KW-0812">Transmembrane</keyword>
<dbReference type="GO" id="GO:0016020">
    <property type="term" value="C:membrane"/>
    <property type="evidence" value="ECO:0007669"/>
    <property type="project" value="UniProtKB-SubCell"/>
</dbReference>
<dbReference type="PANTHER" id="PTHR11005">
    <property type="entry name" value="LYSOSOMAL ACID LIPASE-RELATED"/>
    <property type="match status" value="1"/>
</dbReference>
<dbReference type="EMBL" id="BACD03000032">
    <property type="protein sequence ID" value="GAO50359.1"/>
    <property type="molecule type" value="Genomic_DNA"/>
</dbReference>
<feature type="compositionally biased region" description="Basic and acidic residues" evidence="11">
    <location>
        <begin position="580"/>
        <end position="617"/>
    </location>
</feature>
<accession>A0A0E9NKJ6</accession>
<feature type="region of interest" description="Disordered" evidence="11">
    <location>
        <begin position="476"/>
        <end position="731"/>
    </location>
</feature>
<dbReference type="STRING" id="698492.A0A0E9NKJ6"/>
<dbReference type="Gene3D" id="3.40.50.1820">
    <property type="entry name" value="alpha/beta hydrolase"/>
    <property type="match status" value="1"/>
</dbReference>
<evidence type="ECO:0000256" key="6">
    <source>
        <dbReference type="ARBA" id="ARBA00022968"/>
    </source>
</evidence>
<evidence type="ECO:0000256" key="7">
    <source>
        <dbReference type="ARBA" id="ARBA00022989"/>
    </source>
</evidence>
<reference evidence="13 14" key="3">
    <citation type="journal article" date="2015" name="Genome Announc.">
        <title>Draft Genome Sequence of the Archiascomycetous Yeast Saitoella complicata.</title>
        <authorList>
            <person name="Yamauchi K."/>
            <person name="Kondo S."/>
            <person name="Hamamoto M."/>
            <person name="Takahashi Y."/>
            <person name="Ogura Y."/>
            <person name="Hayashi T."/>
            <person name="Nishida H."/>
        </authorList>
    </citation>
    <scope>NUCLEOTIDE SEQUENCE [LARGE SCALE GENOMIC DNA]</scope>
    <source>
        <strain evidence="13 14">NRRL Y-17804</strain>
    </source>
</reference>
<proteinExistence type="inferred from homology"/>
<evidence type="ECO:0000259" key="12">
    <source>
        <dbReference type="Pfam" id="PF00561"/>
    </source>
</evidence>
<feature type="domain" description="AB hydrolase-1" evidence="12">
    <location>
        <begin position="128"/>
        <end position="423"/>
    </location>
</feature>
<keyword evidence="9" id="KW-0472">Membrane</keyword>
<evidence type="ECO:0000256" key="10">
    <source>
        <dbReference type="ARBA" id="ARBA00024673"/>
    </source>
</evidence>
<dbReference type="FunFam" id="3.40.50.1820:FF:000095">
    <property type="entry name" value="Triglyceride lipase-cholesterol esterase"/>
    <property type="match status" value="1"/>
</dbReference>
<dbReference type="Proteomes" id="UP000033140">
    <property type="component" value="Unassembled WGS sequence"/>
</dbReference>
<dbReference type="RefSeq" id="XP_019023870.1">
    <property type="nucleotide sequence ID" value="XM_019166121.1"/>
</dbReference>
<feature type="compositionally biased region" description="Basic and acidic residues" evidence="11">
    <location>
        <begin position="531"/>
        <end position="541"/>
    </location>
</feature>
<gene>
    <name evidence="13" type="ORF">G7K_4486-t1</name>
</gene>
<evidence type="ECO:0000256" key="2">
    <source>
        <dbReference type="ARBA" id="ARBA00010701"/>
    </source>
</evidence>
<keyword evidence="7" id="KW-1133">Transmembrane helix</keyword>
<keyword evidence="4" id="KW-0378">Hydrolase</keyword>
<dbReference type="OrthoDB" id="9974421at2759"/>
<feature type="compositionally biased region" description="Acidic residues" evidence="11">
    <location>
        <begin position="501"/>
        <end position="516"/>
    </location>
</feature>
<evidence type="ECO:0000256" key="8">
    <source>
        <dbReference type="ARBA" id="ARBA00023098"/>
    </source>
</evidence>
<evidence type="ECO:0000313" key="13">
    <source>
        <dbReference type="EMBL" id="GAO50359.1"/>
    </source>
</evidence>
<keyword evidence="8" id="KW-0443">Lipid metabolism</keyword>
<dbReference type="GO" id="GO:0016787">
    <property type="term" value="F:hydrolase activity"/>
    <property type="evidence" value="ECO:0007669"/>
    <property type="project" value="UniProtKB-KW"/>
</dbReference>
<name>A0A0E9NKJ6_SAICN</name>
<sequence>MAVPVVSRLRIRDWLALFLGVVFLCLEGAVRLSTVFLPASVLDWIRAGSATFFHRYVFKPEPQSFTKKLACAPGFVEMCALFGYEAEEHVVPTRDGFMLGLHRLPRKKEESLDDVPPGRQADKGHRKPVVYLHHGLMMNSEIWVAPNEEHRSLPFALVQMGYDVWLGNNRGNKYSKKHTSLNSSQKAFWDFSIDEFAMFDIPDSIRYILDTTGAPSLAYIGFSQGTAQAFAMLSINPQLNEKVNLFVGLAPAMSPAGLHNPIVDALMKSSPGILFSFFGHKSLLPSTMFWQMLIYPPIFVRIIDACTGLLFGWTNNNSSFAQKVVSYNHLYSFTSVKALVHWFQIIRSQKFQMYDDDSSLSLSLTSQFYRVARFPTKNIHTPIALIYGGSDSLVDINAMLRELPRHTVAHEIPKYEHLDLIWADDVDELVFPHVFDILKNFAETLPSSVKEAIDEVGVEEALAPQTQITAEIQEKTEMPPHYELEEPNASVGEDPRNVEMDKDEQEDREAEIDESEERSKAVANLEESADESVKKEVEQRFRKGRGKKRHEGKSSSRLGTPEGTKTPHTPEGFPTVHTGKPVEVDDKEPAEPEASKTKAQKRADKVLIRGMERRLSSREAVPQINTSPPHSPKDKNGPKSPKVAGGVDRPCSPSARRAAELQESSFPSAAKPSPNRRRSEADTTGQGNSPRRMLDGRPHYVYRGSGLEIGKSKPSVGSGADNGTVFTSEKK</sequence>
<feature type="compositionally biased region" description="Basic residues" evidence="11">
    <location>
        <begin position="542"/>
        <end position="551"/>
    </location>
</feature>
<reference evidence="13 14" key="1">
    <citation type="journal article" date="2011" name="J. Gen. Appl. Microbiol.">
        <title>Draft genome sequencing of the enigmatic yeast Saitoella complicata.</title>
        <authorList>
            <person name="Nishida H."/>
            <person name="Hamamoto M."/>
            <person name="Sugiyama J."/>
        </authorList>
    </citation>
    <scope>NUCLEOTIDE SEQUENCE [LARGE SCALE GENOMIC DNA]</scope>
    <source>
        <strain evidence="13 14">NRRL Y-17804</strain>
    </source>
</reference>
<comment type="caution">
    <text evidence="13">The sequence shown here is derived from an EMBL/GenBank/DDBJ whole genome shotgun (WGS) entry which is preliminary data.</text>
</comment>
<dbReference type="GO" id="GO:0016042">
    <property type="term" value="P:lipid catabolic process"/>
    <property type="evidence" value="ECO:0007669"/>
    <property type="project" value="UniProtKB-KW"/>
</dbReference>
<dbReference type="InterPro" id="IPR029058">
    <property type="entry name" value="AB_hydrolase_fold"/>
</dbReference>
<organism evidence="13 14">
    <name type="scientific">Saitoella complicata (strain BCRC 22490 / CBS 7301 / JCM 7358 / NBRC 10748 / NRRL Y-17804)</name>
    <dbReference type="NCBI Taxonomy" id="698492"/>
    <lineage>
        <taxon>Eukaryota</taxon>
        <taxon>Fungi</taxon>
        <taxon>Dikarya</taxon>
        <taxon>Ascomycota</taxon>
        <taxon>Taphrinomycotina</taxon>
        <taxon>Taphrinomycotina incertae sedis</taxon>
        <taxon>Saitoella</taxon>
    </lineage>
</organism>
<evidence type="ECO:0000256" key="11">
    <source>
        <dbReference type="SAM" id="MobiDB-lite"/>
    </source>
</evidence>
<evidence type="ECO:0000256" key="1">
    <source>
        <dbReference type="ARBA" id="ARBA00004606"/>
    </source>
</evidence>
<evidence type="ECO:0000313" key="14">
    <source>
        <dbReference type="Proteomes" id="UP000033140"/>
    </source>
</evidence>
<keyword evidence="5" id="KW-0442">Lipid degradation</keyword>
<keyword evidence="6" id="KW-0735">Signal-anchor</keyword>